<comment type="caution">
    <text evidence="1">The sequence shown here is derived from an EMBL/GenBank/DDBJ whole genome shotgun (WGS) entry which is preliminary data.</text>
</comment>
<dbReference type="Proteomes" id="UP000311382">
    <property type="component" value="Unassembled WGS sequence"/>
</dbReference>
<dbReference type="Pfam" id="PF13561">
    <property type="entry name" value="adh_short_C2"/>
    <property type="match status" value="1"/>
</dbReference>
<dbReference type="OrthoDB" id="5399006at2759"/>
<accession>A0A5C5FW74</accession>
<proteinExistence type="predicted"/>
<reference evidence="1 2" key="1">
    <citation type="submission" date="2019-03" db="EMBL/GenBank/DDBJ databases">
        <title>Rhodosporidium diobovatum UCD-FST 08-225 genome sequencing, assembly, and annotation.</title>
        <authorList>
            <person name="Fakankun I.U."/>
            <person name="Fristensky B."/>
            <person name="Levin D.B."/>
        </authorList>
    </citation>
    <scope>NUCLEOTIDE SEQUENCE [LARGE SCALE GENOMIC DNA]</scope>
    <source>
        <strain evidence="1 2">UCD-FST 08-225</strain>
    </source>
</reference>
<evidence type="ECO:0000313" key="1">
    <source>
        <dbReference type="EMBL" id="TNY21020.1"/>
    </source>
</evidence>
<dbReference type="InterPro" id="IPR036291">
    <property type="entry name" value="NAD(P)-bd_dom_sf"/>
</dbReference>
<dbReference type="Gene3D" id="3.40.50.720">
    <property type="entry name" value="NAD(P)-binding Rossmann-like Domain"/>
    <property type="match status" value="1"/>
</dbReference>
<dbReference type="PANTHER" id="PTHR43431">
    <property type="entry name" value="OXIDOREDUCTASE, SHORT CHAIN DEHYDROGENASE/REDUCTASE FAMILY (AFU_ORTHOLOGUE AFUA_5G14000)"/>
    <property type="match status" value="1"/>
</dbReference>
<dbReference type="SUPFAM" id="SSF51735">
    <property type="entry name" value="NAD(P)-binding Rossmann-fold domains"/>
    <property type="match status" value="1"/>
</dbReference>
<sequence>MPPSSKFILAVSGLGNATGTGAAVARLFASQLGYRVALISRPRKEVDDLRDEIERAGGTAAVFGLERYDYESVGTVFDRVQAHWPDGRLKCAVWNTAQWSNIPFMNITQHNINLSVNTNIVAATAFSQAAVKAFTAPGNEEDKGGSLIMTGATSAWRGKEAFGAFAAGKHGLRALSQSIAREYGKEGVHVAFVVIDGTILTTRTQKVFGNREGKEVNWLNDEKQRLSPESIAKCYLYLHQQGPDAWTLEMDLRPAKEHF</sequence>
<name>A0A5C5FW74_9BASI</name>
<dbReference type="AlphaFoldDB" id="A0A5C5FW74"/>
<keyword evidence="2" id="KW-1185">Reference proteome</keyword>
<dbReference type="PANTHER" id="PTHR43431:SF7">
    <property type="entry name" value="OXIDOREDUCTASE, SHORT CHAIN DEHYDROGENASE_REDUCTASE FAMILY (AFU_ORTHOLOGUE AFUA_5G14000)"/>
    <property type="match status" value="1"/>
</dbReference>
<gene>
    <name evidence="1" type="ORF">DMC30DRAFT_222956</name>
</gene>
<protein>
    <submittedName>
        <fullName evidence="1">Short-chain dehydrogenase/reductase SDR</fullName>
    </submittedName>
</protein>
<organism evidence="1 2">
    <name type="scientific">Rhodotorula diobovata</name>
    <dbReference type="NCBI Taxonomy" id="5288"/>
    <lineage>
        <taxon>Eukaryota</taxon>
        <taxon>Fungi</taxon>
        <taxon>Dikarya</taxon>
        <taxon>Basidiomycota</taxon>
        <taxon>Pucciniomycotina</taxon>
        <taxon>Microbotryomycetes</taxon>
        <taxon>Sporidiobolales</taxon>
        <taxon>Sporidiobolaceae</taxon>
        <taxon>Rhodotorula</taxon>
    </lineage>
</organism>
<evidence type="ECO:0000313" key="2">
    <source>
        <dbReference type="Proteomes" id="UP000311382"/>
    </source>
</evidence>
<dbReference type="InterPro" id="IPR002347">
    <property type="entry name" value="SDR_fam"/>
</dbReference>
<dbReference type="PRINTS" id="PR00081">
    <property type="entry name" value="GDHRDH"/>
</dbReference>
<dbReference type="EMBL" id="SOZI01000052">
    <property type="protein sequence ID" value="TNY21020.1"/>
    <property type="molecule type" value="Genomic_DNA"/>
</dbReference>
<dbReference type="STRING" id="5288.A0A5C5FW74"/>